<evidence type="ECO:0000256" key="5">
    <source>
        <dbReference type="ARBA" id="ARBA00023136"/>
    </source>
</evidence>
<accession>A0A8J2SVG1</accession>
<feature type="transmembrane region" description="Helical" evidence="8">
    <location>
        <begin position="687"/>
        <end position="706"/>
    </location>
</feature>
<feature type="transmembrane region" description="Helical" evidence="8">
    <location>
        <begin position="770"/>
        <end position="796"/>
    </location>
</feature>
<evidence type="ECO:0000259" key="9">
    <source>
        <dbReference type="Pfam" id="PF07565"/>
    </source>
</evidence>
<dbReference type="GO" id="GO:0008509">
    <property type="term" value="F:monoatomic anion transmembrane transporter activity"/>
    <property type="evidence" value="ECO:0007669"/>
    <property type="project" value="InterPro"/>
</dbReference>
<keyword evidence="3 8" id="KW-0812">Transmembrane</keyword>
<dbReference type="InterPro" id="IPR016152">
    <property type="entry name" value="PTrfase/Anion_transptr"/>
</dbReference>
<feature type="transmembrane region" description="Helical" evidence="8">
    <location>
        <begin position="713"/>
        <end position="735"/>
    </location>
</feature>
<sequence>MEETKAPHHGRPPLYVRPPTPPPGSTPPPADNIMDSRPPPPPLPALTLGPSVESEEIREDKEKELNLTMFKKKHLFVELHELRGDEWHETKRYNYGLEEDLITGKERKWTKAHLPSISIFGMLAFRDCLHEDLVILDVGSQDDDSRRALEPVALEIVEHLIRDGALHEQDRDGALRTLTNHLNRRKCVEHDDELKALKEKERKLREAEKEGELQKLPRGPLETLGEDDEVASQSSFRRSRSRNRSLTNLFGAGKSNKSLKSLDDSEHDSCPPASRDLDKVKKQKSDRLKAALVQAEDTLKPDAEEEAVHILIDDDFAFTTQDVVALVRLRQPTNTGLEEHVDIDELEADSSPLNSPLNSPARPGLKPRRKNRHQQLHARFIVLVLGRREGVITSEYKRKQHDQHVEMGAAAAAMLQDDSVVQVAYNCSRAKDLLDAIDHRLKALRVLPQTSRPSSKTVDRRAKRIFDQLAKLKEEEENEKRRQEQEKKEREAIARGEILDENHGEIVSRRGGVFLRVAFPDQKQKFLQRQQDVFTRGVSLASILVFVQKYALPLILGICVALVAKNTSPNQYERWAGAASHRRRLFEGEPHPTLFGLSVHGHDVTLHFLINDVLMTLFFGLAVKEIAEAFQPGGSLYPPGRRAVNPLCGTVGGVVGPILAYFVILWVFTSSGMIAEDFEPLSKGWGIPTATDISIAWVAAVCVFGVGHAAINYLLLCAVVDDGIGLIIIAVAYPSEGGGCEYGYLGLVLAAMVVAYVLRRFKCSRWEAYVVLAGPLAWCGLLWSCVHPSLALVFVVPFMPIEIEPDEEEDAIMKMVNSFAKPQAALSPGNLAYHETKDEEHSHLSPLHDFEESVKGFVDFFVLFAFGAVNAGVDVGETGGFSFVVLLGLLIGKTLGMTAGSLIASYLGFDRPEGMQLRHLVLAGVISSVGLTVSLFIAGEAFPDDAKWESQAKMGALLSAAPVFVLGALASCSHSFRDLVRGLDEKKDDDIEKQSTVRAPSEHSDSESRSESMSLGTNVMPEVDEQDEDLEAVVVSNIEASLLRIQRLESKIEERIGLSRSVSIDKLHEHQDEVRRRSFGHALGSASMTVPEARRVKSAGSL</sequence>
<dbReference type="Gene3D" id="3.40.930.10">
    <property type="entry name" value="Mannitol-specific EII, Chain A"/>
    <property type="match status" value="1"/>
</dbReference>
<feature type="domain" description="Band 3 cytoplasmic" evidence="9">
    <location>
        <begin position="74"/>
        <end position="334"/>
    </location>
</feature>
<evidence type="ECO:0000256" key="8">
    <source>
        <dbReference type="SAM" id="Phobius"/>
    </source>
</evidence>
<evidence type="ECO:0000256" key="3">
    <source>
        <dbReference type="ARBA" id="ARBA00022692"/>
    </source>
</evidence>
<dbReference type="Pfam" id="PF06965">
    <property type="entry name" value="Na_H_antiport_1"/>
    <property type="match status" value="1"/>
</dbReference>
<feature type="compositionally biased region" description="Basic and acidic residues" evidence="7">
    <location>
        <begin position="260"/>
        <end position="283"/>
    </location>
</feature>
<dbReference type="PANTHER" id="PTHR30341">
    <property type="entry name" value="SODIUM ION/PROTON ANTIPORTER NHAA-RELATED"/>
    <property type="match status" value="1"/>
</dbReference>
<evidence type="ECO:0000256" key="6">
    <source>
        <dbReference type="SAM" id="Coils"/>
    </source>
</evidence>
<dbReference type="Pfam" id="PF07565">
    <property type="entry name" value="Band_3_cyto"/>
    <property type="match status" value="1"/>
</dbReference>
<evidence type="ECO:0000313" key="11">
    <source>
        <dbReference type="Proteomes" id="UP000789595"/>
    </source>
</evidence>
<keyword evidence="2" id="KW-1003">Cell membrane</keyword>
<feature type="transmembrane region" description="Helical" evidence="8">
    <location>
        <begin position="644"/>
        <end position="667"/>
    </location>
</feature>
<evidence type="ECO:0000256" key="4">
    <source>
        <dbReference type="ARBA" id="ARBA00022989"/>
    </source>
</evidence>
<keyword evidence="4 8" id="KW-1133">Transmembrane helix</keyword>
<dbReference type="Gene3D" id="1.20.1530.10">
    <property type="entry name" value="Na+/H+ antiporter like domain"/>
    <property type="match status" value="1"/>
</dbReference>
<organism evidence="10 11">
    <name type="scientific">Pelagomonas calceolata</name>
    <dbReference type="NCBI Taxonomy" id="35677"/>
    <lineage>
        <taxon>Eukaryota</taxon>
        <taxon>Sar</taxon>
        <taxon>Stramenopiles</taxon>
        <taxon>Ochrophyta</taxon>
        <taxon>Pelagophyceae</taxon>
        <taxon>Pelagomonadales</taxon>
        <taxon>Pelagomonadaceae</taxon>
        <taxon>Pelagomonas</taxon>
    </lineage>
</organism>
<feature type="transmembrane region" description="Helical" evidence="8">
    <location>
        <begin position="538"/>
        <end position="564"/>
    </location>
</feature>
<feature type="region of interest" description="Disordered" evidence="7">
    <location>
        <begin position="990"/>
        <end position="1015"/>
    </location>
</feature>
<feature type="coiled-coil region" evidence="6">
    <location>
        <begin position="462"/>
        <end position="493"/>
    </location>
</feature>
<keyword evidence="6" id="KW-0175">Coiled coil</keyword>
<keyword evidence="11" id="KW-1185">Reference proteome</keyword>
<feature type="transmembrane region" description="Helical" evidence="8">
    <location>
        <begin position="954"/>
        <end position="972"/>
    </location>
</feature>
<dbReference type="GO" id="GO:0006885">
    <property type="term" value="P:regulation of pH"/>
    <property type="evidence" value="ECO:0007669"/>
    <property type="project" value="InterPro"/>
</dbReference>
<comment type="subcellular location">
    <subcellularLocation>
        <location evidence="1">Cell inner membrane</location>
        <topology evidence="1">Multi-pass membrane protein</topology>
    </subcellularLocation>
</comment>
<gene>
    <name evidence="10" type="ORF">PECAL_4P24450</name>
</gene>
<dbReference type="SUPFAM" id="SSF55804">
    <property type="entry name" value="Phoshotransferase/anion transport protein"/>
    <property type="match status" value="2"/>
</dbReference>
<dbReference type="EMBL" id="CAKKNE010000004">
    <property type="protein sequence ID" value="CAH0375122.1"/>
    <property type="molecule type" value="Genomic_DNA"/>
</dbReference>
<feature type="region of interest" description="Disordered" evidence="7">
    <location>
        <begin position="1"/>
        <end position="55"/>
    </location>
</feature>
<feature type="transmembrane region" description="Helical" evidence="8">
    <location>
        <begin position="741"/>
        <end position="758"/>
    </location>
</feature>
<protein>
    <recommendedName>
        <fullName evidence="9">Band 3 cytoplasmic domain-containing protein</fullName>
    </recommendedName>
</protein>
<dbReference type="GO" id="GO:0005886">
    <property type="term" value="C:plasma membrane"/>
    <property type="evidence" value="ECO:0007669"/>
    <property type="project" value="UniProtKB-SubCell"/>
</dbReference>
<dbReference type="InterPro" id="IPR023171">
    <property type="entry name" value="Na/H_antiporter_dom_sf"/>
</dbReference>
<feature type="compositionally biased region" description="Low complexity" evidence="7">
    <location>
        <begin position="350"/>
        <end position="360"/>
    </location>
</feature>
<dbReference type="PANTHER" id="PTHR30341:SF0">
    <property type="entry name" value="NA(+)_H(+) ANTIPORTER NHAA"/>
    <property type="match status" value="1"/>
</dbReference>
<evidence type="ECO:0000256" key="2">
    <source>
        <dbReference type="ARBA" id="ARBA00022475"/>
    </source>
</evidence>
<evidence type="ECO:0000256" key="7">
    <source>
        <dbReference type="SAM" id="MobiDB-lite"/>
    </source>
</evidence>
<dbReference type="AlphaFoldDB" id="A0A8J2SVG1"/>
<evidence type="ECO:0000313" key="10">
    <source>
        <dbReference type="EMBL" id="CAH0375122.1"/>
    </source>
</evidence>
<feature type="region of interest" description="Disordered" evidence="7">
    <location>
        <begin position="205"/>
        <end position="283"/>
    </location>
</feature>
<feature type="compositionally biased region" description="Basic and acidic residues" evidence="7">
    <location>
        <begin position="205"/>
        <end position="215"/>
    </location>
</feature>
<proteinExistence type="predicted"/>
<feature type="region of interest" description="Disordered" evidence="7">
    <location>
        <begin position="345"/>
        <end position="371"/>
    </location>
</feature>
<feature type="compositionally biased region" description="Basic and acidic residues" evidence="7">
    <location>
        <begin position="990"/>
        <end position="1010"/>
    </location>
</feature>
<dbReference type="InterPro" id="IPR013769">
    <property type="entry name" value="Band3_cytoplasmic_dom"/>
</dbReference>
<reference evidence="10" key="1">
    <citation type="submission" date="2021-11" db="EMBL/GenBank/DDBJ databases">
        <authorList>
            <consortium name="Genoscope - CEA"/>
            <person name="William W."/>
        </authorList>
    </citation>
    <scope>NUCLEOTIDE SEQUENCE</scope>
</reference>
<dbReference type="InterPro" id="IPR004670">
    <property type="entry name" value="NhaA"/>
</dbReference>
<comment type="caution">
    <text evidence="10">The sequence shown here is derived from an EMBL/GenBank/DDBJ whole genome shotgun (WGS) entry which is preliminary data.</text>
</comment>
<feature type="compositionally biased region" description="Pro residues" evidence="7">
    <location>
        <begin position="15"/>
        <end position="30"/>
    </location>
</feature>
<name>A0A8J2SVG1_9STRA</name>
<feature type="transmembrane region" description="Helical" evidence="8">
    <location>
        <begin position="883"/>
        <end position="908"/>
    </location>
</feature>
<dbReference type="OrthoDB" id="416108at2759"/>
<dbReference type="Proteomes" id="UP000789595">
    <property type="component" value="Unassembled WGS sequence"/>
</dbReference>
<feature type="transmembrane region" description="Helical" evidence="8">
    <location>
        <begin position="920"/>
        <end position="942"/>
    </location>
</feature>
<keyword evidence="5 8" id="KW-0472">Membrane</keyword>
<evidence type="ECO:0000256" key="1">
    <source>
        <dbReference type="ARBA" id="ARBA00004429"/>
    </source>
</evidence>
<dbReference type="GO" id="GO:0015385">
    <property type="term" value="F:sodium:proton antiporter activity"/>
    <property type="evidence" value="ECO:0007669"/>
    <property type="project" value="TreeGrafter"/>
</dbReference>